<feature type="binding site" evidence="13">
    <location>
        <position position="258"/>
    </location>
    <ligand>
        <name>Mg(2+)</name>
        <dbReference type="ChEBI" id="CHEBI:18420"/>
        <note>shared with beta subunit</note>
    </ligand>
</feature>
<dbReference type="Proteomes" id="UP000836597">
    <property type="component" value="Chromosome"/>
</dbReference>
<gene>
    <name evidence="13" type="primary">pheS</name>
    <name evidence="15" type="ORF">DEACI_0607</name>
    <name evidence="16" type="ORF">DEACI_2419</name>
</gene>
<dbReference type="HAMAP" id="MF_00281">
    <property type="entry name" value="Phe_tRNA_synth_alpha1"/>
    <property type="match status" value="1"/>
</dbReference>
<protein>
    <recommendedName>
        <fullName evidence="13">Phenylalanine--tRNA ligase alpha subunit</fullName>
        <ecNumber evidence="13">6.1.1.20</ecNumber>
    </recommendedName>
    <alternativeName>
        <fullName evidence="13">Phenylalanyl-tRNA synthetase alpha subunit</fullName>
        <shortName evidence="13">PheRS</shortName>
    </alternativeName>
</protein>
<keyword evidence="10 13" id="KW-0648">Protein biosynthesis</keyword>
<dbReference type="InterPro" id="IPR002319">
    <property type="entry name" value="Phenylalanyl-tRNA_Synthase"/>
</dbReference>
<keyword evidence="9 13" id="KW-0460">Magnesium</keyword>
<comment type="similarity">
    <text evidence="2 13">Belongs to the class-II aminoacyl-tRNA synthetase family. Phe-tRNA synthetase alpha subunit type 1 subfamily.</text>
</comment>
<dbReference type="InterPro" id="IPR004529">
    <property type="entry name" value="Phe-tRNA-synth_IIc_asu"/>
</dbReference>
<evidence type="ECO:0000256" key="8">
    <source>
        <dbReference type="ARBA" id="ARBA00022840"/>
    </source>
</evidence>
<comment type="catalytic activity">
    <reaction evidence="12 13">
        <text>tRNA(Phe) + L-phenylalanine + ATP = L-phenylalanyl-tRNA(Phe) + AMP + diphosphate + H(+)</text>
        <dbReference type="Rhea" id="RHEA:19413"/>
        <dbReference type="Rhea" id="RHEA-COMP:9668"/>
        <dbReference type="Rhea" id="RHEA-COMP:9699"/>
        <dbReference type="ChEBI" id="CHEBI:15378"/>
        <dbReference type="ChEBI" id="CHEBI:30616"/>
        <dbReference type="ChEBI" id="CHEBI:33019"/>
        <dbReference type="ChEBI" id="CHEBI:58095"/>
        <dbReference type="ChEBI" id="CHEBI:78442"/>
        <dbReference type="ChEBI" id="CHEBI:78531"/>
        <dbReference type="ChEBI" id="CHEBI:456215"/>
        <dbReference type="EC" id="6.1.1.20"/>
    </reaction>
</comment>
<name>A0A8S0WVZ3_9FIRM</name>
<dbReference type="CDD" id="cd00496">
    <property type="entry name" value="PheRS_alpha_core"/>
    <property type="match status" value="1"/>
</dbReference>
<dbReference type="Proteomes" id="UP001071230">
    <property type="component" value="Unassembled WGS sequence"/>
</dbReference>
<keyword evidence="11 13" id="KW-0030">Aminoacyl-tRNA synthetase</keyword>
<evidence type="ECO:0000256" key="4">
    <source>
        <dbReference type="ARBA" id="ARBA00022490"/>
    </source>
</evidence>
<dbReference type="EC" id="6.1.1.20" evidence="13"/>
<evidence type="ECO:0000313" key="15">
    <source>
        <dbReference type="EMBL" id="CAA7599961.1"/>
    </source>
</evidence>
<evidence type="ECO:0000256" key="3">
    <source>
        <dbReference type="ARBA" id="ARBA00011209"/>
    </source>
</evidence>
<dbReference type="GO" id="GO:0140096">
    <property type="term" value="F:catalytic activity, acting on a protein"/>
    <property type="evidence" value="ECO:0007669"/>
    <property type="project" value="UniProtKB-ARBA"/>
</dbReference>
<keyword evidence="7 13" id="KW-0547">Nucleotide-binding</keyword>
<feature type="domain" description="Aminoacyl-transfer RNA synthetases class-II family profile" evidence="14">
    <location>
        <begin position="114"/>
        <end position="322"/>
    </location>
</feature>
<dbReference type="PROSITE" id="PS50862">
    <property type="entry name" value="AA_TRNA_LIGASE_II"/>
    <property type="match status" value="1"/>
</dbReference>
<evidence type="ECO:0000256" key="10">
    <source>
        <dbReference type="ARBA" id="ARBA00022917"/>
    </source>
</evidence>
<proteinExistence type="inferred from homology"/>
<dbReference type="Gene3D" id="3.30.930.10">
    <property type="entry name" value="Bira Bifunctional Protein, Domain 2"/>
    <property type="match status" value="1"/>
</dbReference>
<dbReference type="PANTHER" id="PTHR11538:SF41">
    <property type="entry name" value="PHENYLALANINE--TRNA LIGASE, MITOCHONDRIAL"/>
    <property type="match status" value="1"/>
</dbReference>
<dbReference type="GO" id="GO:0016740">
    <property type="term" value="F:transferase activity"/>
    <property type="evidence" value="ECO:0007669"/>
    <property type="project" value="UniProtKB-ARBA"/>
</dbReference>
<comment type="subunit">
    <text evidence="3 13">Tetramer of two alpha and two beta subunits.</text>
</comment>
<reference evidence="15" key="2">
    <citation type="submission" date="2020-01" db="EMBL/GenBank/DDBJ databases">
        <authorList>
            <person name="Hornung B."/>
        </authorList>
    </citation>
    <scope>NUCLEOTIDE SEQUENCE</scope>
    <source>
        <strain evidence="15">PacBioINE</strain>
    </source>
</reference>
<evidence type="ECO:0000256" key="1">
    <source>
        <dbReference type="ARBA" id="ARBA00004496"/>
    </source>
</evidence>
<dbReference type="GO" id="GO:0005524">
    <property type="term" value="F:ATP binding"/>
    <property type="evidence" value="ECO:0007669"/>
    <property type="project" value="UniProtKB-UniRule"/>
</dbReference>
<comment type="cofactor">
    <cofactor evidence="13">
        <name>Mg(2+)</name>
        <dbReference type="ChEBI" id="CHEBI:18420"/>
    </cofactor>
    <text evidence="13">Binds 2 magnesium ions per tetramer.</text>
</comment>
<keyword evidence="4 13" id="KW-0963">Cytoplasm</keyword>
<keyword evidence="8 13" id="KW-0067">ATP-binding</keyword>
<dbReference type="InterPro" id="IPR006195">
    <property type="entry name" value="aa-tRNA-synth_II"/>
</dbReference>
<dbReference type="EMBL" id="CDGJ01000071">
    <property type="protein sequence ID" value="CEJ07947.1"/>
    <property type="molecule type" value="Genomic_DNA"/>
</dbReference>
<reference evidence="16" key="1">
    <citation type="submission" date="2014-11" db="EMBL/GenBank/DDBJ databases">
        <authorList>
            <person name="Hornung B.V."/>
        </authorList>
    </citation>
    <scope>NUCLEOTIDE SEQUENCE</scope>
    <source>
        <strain evidence="16">INE</strain>
    </source>
</reference>
<comment type="subcellular location">
    <subcellularLocation>
        <location evidence="1 13">Cytoplasm</location>
    </subcellularLocation>
</comment>
<evidence type="ECO:0000256" key="12">
    <source>
        <dbReference type="ARBA" id="ARBA00049255"/>
    </source>
</evidence>
<dbReference type="InterPro" id="IPR004188">
    <property type="entry name" value="Phe-tRNA_ligase_II_N"/>
</dbReference>
<evidence type="ECO:0000256" key="6">
    <source>
        <dbReference type="ARBA" id="ARBA00022723"/>
    </source>
</evidence>
<dbReference type="GO" id="GO:0006432">
    <property type="term" value="P:phenylalanyl-tRNA aminoacylation"/>
    <property type="evidence" value="ECO:0007669"/>
    <property type="project" value="UniProtKB-UniRule"/>
</dbReference>
<evidence type="ECO:0000256" key="7">
    <source>
        <dbReference type="ARBA" id="ARBA00022741"/>
    </source>
</evidence>
<dbReference type="FunFam" id="3.30.930.10:FF:000003">
    <property type="entry name" value="Phenylalanine--tRNA ligase alpha subunit"/>
    <property type="match status" value="1"/>
</dbReference>
<sequence>MVLLQEEVRRLEAETLALLANTDSPEEIRNLKVKVLGKKGTLTALLRRMGSLPPAERPLMGQIVNEARNKLEQAWNERERMLEEQLLKERLEGERIDVTLPGLRFPKGHLHPLSQVIEEIEDIFLGMGFEIAEGPEIETDYYNFEALNLPKEHPAREMQDSFYISEEILLRTQTSPVQIRTMERQRPRLPVKIIAPGKVYRRDDDATHSPMFHQVEGLFVDRGIRMSDLLGVLLNFSRQMFGAEREIRLRPSFFPFTEPSAEVDVSCMLCGGTGCRVCKGTGWLEILGSGMVHPKVLAMGGYDPREVTGFAFGMGAERVAMLKYGIEDMRLMFDNDLRFLRQF</sequence>
<keyword evidence="6 13" id="KW-0479">Metal-binding</keyword>
<evidence type="ECO:0000259" key="14">
    <source>
        <dbReference type="PROSITE" id="PS50862"/>
    </source>
</evidence>
<dbReference type="GO" id="GO:0004826">
    <property type="term" value="F:phenylalanine-tRNA ligase activity"/>
    <property type="evidence" value="ECO:0007669"/>
    <property type="project" value="UniProtKB-UniRule"/>
</dbReference>
<dbReference type="AlphaFoldDB" id="A0A8S0WVZ3"/>
<dbReference type="NCBIfam" id="TIGR00468">
    <property type="entry name" value="pheS"/>
    <property type="match status" value="1"/>
</dbReference>
<dbReference type="GO" id="GO:0000049">
    <property type="term" value="F:tRNA binding"/>
    <property type="evidence" value="ECO:0007669"/>
    <property type="project" value="InterPro"/>
</dbReference>
<accession>A0A8S0WVZ3</accession>
<dbReference type="EMBL" id="LR746496">
    <property type="protein sequence ID" value="CAA7599961.1"/>
    <property type="molecule type" value="Genomic_DNA"/>
</dbReference>
<dbReference type="GO" id="GO:0000287">
    <property type="term" value="F:magnesium ion binding"/>
    <property type="evidence" value="ECO:0007669"/>
    <property type="project" value="UniProtKB-UniRule"/>
</dbReference>
<dbReference type="KEGG" id="aacx:DEACI_0607"/>
<dbReference type="SUPFAM" id="SSF55681">
    <property type="entry name" value="Class II aaRS and biotin synthetases"/>
    <property type="match status" value="1"/>
</dbReference>
<evidence type="ECO:0000256" key="13">
    <source>
        <dbReference type="HAMAP-Rule" id="MF_00281"/>
    </source>
</evidence>
<keyword evidence="17" id="KW-1185">Reference proteome</keyword>
<dbReference type="InterPro" id="IPR022911">
    <property type="entry name" value="Phe_tRNA_ligase_alpha1_bac"/>
</dbReference>
<evidence type="ECO:0000256" key="9">
    <source>
        <dbReference type="ARBA" id="ARBA00022842"/>
    </source>
</evidence>
<dbReference type="InterPro" id="IPR045864">
    <property type="entry name" value="aa-tRNA-synth_II/BPL/LPL"/>
</dbReference>
<evidence type="ECO:0000256" key="11">
    <source>
        <dbReference type="ARBA" id="ARBA00023146"/>
    </source>
</evidence>
<dbReference type="InterPro" id="IPR010978">
    <property type="entry name" value="tRNA-bd_arm"/>
</dbReference>
<evidence type="ECO:0000256" key="5">
    <source>
        <dbReference type="ARBA" id="ARBA00022598"/>
    </source>
</evidence>
<dbReference type="PANTHER" id="PTHR11538">
    <property type="entry name" value="PHENYLALANYL-TRNA SYNTHETASE"/>
    <property type="match status" value="1"/>
</dbReference>
<dbReference type="GO" id="GO:0005737">
    <property type="term" value="C:cytoplasm"/>
    <property type="evidence" value="ECO:0007669"/>
    <property type="project" value="UniProtKB-SubCell"/>
</dbReference>
<dbReference type="SUPFAM" id="SSF46589">
    <property type="entry name" value="tRNA-binding arm"/>
    <property type="match status" value="1"/>
</dbReference>
<evidence type="ECO:0000256" key="2">
    <source>
        <dbReference type="ARBA" id="ARBA00010207"/>
    </source>
</evidence>
<evidence type="ECO:0000313" key="16">
    <source>
        <dbReference type="EMBL" id="CEJ07947.1"/>
    </source>
</evidence>
<evidence type="ECO:0000313" key="17">
    <source>
        <dbReference type="Proteomes" id="UP001071230"/>
    </source>
</evidence>
<keyword evidence="5 13" id="KW-0436">Ligase</keyword>
<organism evidence="15">
    <name type="scientific">Acididesulfobacillus acetoxydans</name>
    <dbReference type="NCBI Taxonomy" id="1561005"/>
    <lineage>
        <taxon>Bacteria</taxon>
        <taxon>Bacillati</taxon>
        <taxon>Bacillota</taxon>
        <taxon>Clostridia</taxon>
        <taxon>Eubacteriales</taxon>
        <taxon>Peptococcaceae</taxon>
        <taxon>Acididesulfobacillus</taxon>
    </lineage>
</organism>
<dbReference type="Pfam" id="PF01409">
    <property type="entry name" value="tRNA-synt_2d"/>
    <property type="match status" value="1"/>
</dbReference>
<dbReference type="Pfam" id="PF02912">
    <property type="entry name" value="Phe_tRNA-synt_N"/>
    <property type="match status" value="1"/>
</dbReference>